<dbReference type="InterPro" id="IPR001203">
    <property type="entry name" value="OxRdtase_Ald_Fedxn_C"/>
</dbReference>
<protein>
    <submittedName>
        <fullName evidence="10">Aldehyde ferredoxin oxidoreductase family protein</fullName>
    </submittedName>
</protein>
<dbReference type="SUPFAM" id="SSF48310">
    <property type="entry name" value="Aldehyde ferredoxin oxidoreductase, C-terminal domains"/>
    <property type="match status" value="1"/>
</dbReference>
<organism evidence="10 11">
    <name type="scientific">Candidatus Zymogenus saltonus</name>
    <dbReference type="NCBI Taxonomy" id="2844893"/>
    <lineage>
        <taxon>Bacteria</taxon>
        <taxon>Deltaproteobacteria</taxon>
        <taxon>Candidatus Zymogenia</taxon>
        <taxon>Candidatus Zymogeniales</taxon>
        <taxon>Candidatus Zymogenaceae</taxon>
        <taxon>Candidatus Zymogenus</taxon>
    </lineage>
</organism>
<keyword evidence="6" id="KW-0408">Iron</keyword>
<dbReference type="InterPro" id="IPR036021">
    <property type="entry name" value="Tungsten_al_ferr_oxy-like_C"/>
</dbReference>
<dbReference type="GO" id="GO:0046872">
    <property type="term" value="F:metal ion binding"/>
    <property type="evidence" value="ECO:0007669"/>
    <property type="project" value="UniProtKB-KW"/>
</dbReference>
<dbReference type="Gene3D" id="3.60.9.10">
    <property type="entry name" value="Aldehyde ferredoxin oxidoreductase, N-terminal domain"/>
    <property type="match status" value="1"/>
</dbReference>
<dbReference type="AlphaFoldDB" id="A0A9D8KDB9"/>
<dbReference type="SMART" id="SM00790">
    <property type="entry name" value="AFOR_N"/>
    <property type="match status" value="1"/>
</dbReference>
<comment type="cofactor">
    <cofactor evidence="8">
        <name>tungstopterin</name>
        <dbReference type="ChEBI" id="CHEBI:30402"/>
    </cofactor>
</comment>
<evidence type="ECO:0000256" key="3">
    <source>
        <dbReference type="ARBA" id="ARBA00022485"/>
    </source>
</evidence>
<dbReference type="GO" id="GO:0016625">
    <property type="term" value="F:oxidoreductase activity, acting on the aldehyde or oxo group of donors, iron-sulfur protein as acceptor"/>
    <property type="evidence" value="ECO:0007669"/>
    <property type="project" value="InterPro"/>
</dbReference>
<evidence type="ECO:0000256" key="2">
    <source>
        <dbReference type="ARBA" id="ARBA00011032"/>
    </source>
</evidence>
<evidence type="ECO:0000256" key="7">
    <source>
        <dbReference type="ARBA" id="ARBA00023014"/>
    </source>
</evidence>
<keyword evidence="5" id="KW-0560">Oxidoreductase</keyword>
<dbReference type="GO" id="GO:0051539">
    <property type="term" value="F:4 iron, 4 sulfur cluster binding"/>
    <property type="evidence" value="ECO:0007669"/>
    <property type="project" value="UniProtKB-KW"/>
</dbReference>
<evidence type="ECO:0000256" key="6">
    <source>
        <dbReference type="ARBA" id="ARBA00023004"/>
    </source>
</evidence>
<dbReference type="InterPro" id="IPR013983">
    <property type="entry name" value="Ald_Fedxn_OxRdtase_N"/>
</dbReference>
<sequence>MNGGYLNKVLRVNLTEETSRVESLEDGFIRKYLGGRSLALYYLLRETAPGLDPLSEEIPIIFATGALTGNSGPAIPRYTVVTKSPLTGGLGASEAGGFWGPELKFAGYDALIVEGRAKKPVYIWIKDDAVEIKDAGKVWGLGTYEAQNLIKEEVGEKRARIAIIGPAGENLVRFANVGNELGHYNGRNGLGAVMGSKNLKAVAVRGSGKLMVFDEKRLKGIAREFAKSFKENSLGNTLFEYGTTATVEALAGFGALPTRNWDTGVFEGVENLFADVYNEKLLIGRKGCYACPIRCKRVVDVKDERFSVNSEYGGPEYETIGALGSNMGIDDLNVVAKGNELANHYGLDTISLGMTISFAAKCFEEGIITEEDTGGLRLRFGDADSFLKAIELIAKREGFGDLMAEGTARMAEKIGRGSEKFTLTVKGQEAPMHDPRTKISVGIAYATSDIGIDHMVAPHDGFFTDSESWSFNNARRLGIKEPTGLFDMTKTKVKNFAILNRYYRMIDVIGCCCFGFAPRGPMDIETFLDMINAITGWDTDFEELLKCGERSLTMSRIYNFREGFTEKDDTLPKKFYEKMADGPYKGKLAIDGDKFAELVRLFYEDLNWEGETGRPTKEAVESLGLSDLI</sequence>
<dbReference type="PANTHER" id="PTHR30038:SF0">
    <property type="entry name" value="TUNGSTEN-CONTAINING ALDEHYDE FERREDOXIN OXIDOREDUCTASE"/>
    <property type="match status" value="1"/>
</dbReference>
<dbReference type="PANTHER" id="PTHR30038">
    <property type="entry name" value="ALDEHYDE FERREDOXIN OXIDOREDUCTASE"/>
    <property type="match status" value="1"/>
</dbReference>
<dbReference type="InterPro" id="IPR013985">
    <property type="entry name" value="Ald_Fedxn_OxRdtase_dom3"/>
</dbReference>
<reference evidence="10" key="2">
    <citation type="submission" date="2021-01" db="EMBL/GenBank/DDBJ databases">
        <authorList>
            <person name="Hahn C.R."/>
            <person name="Youssef N.H."/>
            <person name="Elshahed M."/>
        </authorList>
    </citation>
    <scope>NUCLEOTIDE SEQUENCE</scope>
    <source>
        <strain evidence="10">Zod_Metabat.24</strain>
    </source>
</reference>
<keyword evidence="3" id="KW-0004">4Fe-4S</keyword>
<dbReference type="Gene3D" id="1.10.569.10">
    <property type="entry name" value="Aldehyde Ferredoxin Oxidoreductase Protein, subunit A, domain 2"/>
    <property type="match status" value="1"/>
</dbReference>
<keyword evidence="4" id="KW-0479">Metal-binding</keyword>
<name>A0A9D8KDB9_9DELT</name>
<feature type="domain" description="Aldehyde ferredoxin oxidoreductase N-terminal" evidence="9">
    <location>
        <begin position="5"/>
        <end position="208"/>
    </location>
</feature>
<gene>
    <name evidence="10" type="ORF">JW984_06845</name>
</gene>
<comment type="caution">
    <text evidence="10">The sequence shown here is derived from an EMBL/GenBank/DDBJ whole genome shotgun (WGS) entry which is preliminary data.</text>
</comment>
<dbReference type="Pfam" id="PF01314">
    <property type="entry name" value="AFOR_C"/>
    <property type="match status" value="1"/>
</dbReference>
<dbReference type="Pfam" id="PF02730">
    <property type="entry name" value="AFOR_N"/>
    <property type="match status" value="1"/>
</dbReference>
<dbReference type="EMBL" id="JAFGIX010000032">
    <property type="protein sequence ID" value="MBN1572901.1"/>
    <property type="molecule type" value="Genomic_DNA"/>
</dbReference>
<comment type="cofactor">
    <cofactor evidence="1">
        <name>[4Fe-4S] cluster</name>
        <dbReference type="ChEBI" id="CHEBI:49883"/>
    </cofactor>
</comment>
<evidence type="ECO:0000256" key="1">
    <source>
        <dbReference type="ARBA" id="ARBA00001966"/>
    </source>
</evidence>
<evidence type="ECO:0000256" key="8">
    <source>
        <dbReference type="ARBA" id="ARBA00049934"/>
    </source>
</evidence>
<evidence type="ECO:0000313" key="10">
    <source>
        <dbReference type="EMBL" id="MBN1572901.1"/>
    </source>
</evidence>
<accession>A0A9D8KDB9</accession>
<evidence type="ECO:0000259" key="9">
    <source>
        <dbReference type="SMART" id="SM00790"/>
    </source>
</evidence>
<dbReference type="InterPro" id="IPR051919">
    <property type="entry name" value="W-dependent_AOR"/>
</dbReference>
<dbReference type="InterPro" id="IPR036503">
    <property type="entry name" value="Ald_Fedxn_OxRdtase_N_sf"/>
</dbReference>
<dbReference type="InterPro" id="IPR013984">
    <property type="entry name" value="Ald_Fedxn_OxRdtase_dom2"/>
</dbReference>
<comment type="similarity">
    <text evidence="2">Belongs to the AOR/FOR family.</text>
</comment>
<evidence type="ECO:0000256" key="4">
    <source>
        <dbReference type="ARBA" id="ARBA00022723"/>
    </source>
</evidence>
<reference evidence="10" key="1">
    <citation type="journal article" date="2021" name="Environ. Microbiol.">
        <title>Genomic characterization of three novel Desulfobacterota classes expand the metabolic and phylogenetic diversity of the phylum.</title>
        <authorList>
            <person name="Murphy C.L."/>
            <person name="Biggerstaff J."/>
            <person name="Eichhorn A."/>
            <person name="Ewing E."/>
            <person name="Shahan R."/>
            <person name="Soriano D."/>
            <person name="Stewart S."/>
            <person name="VanMol K."/>
            <person name="Walker R."/>
            <person name="Walters P."/>
            <person name="Elshahed M.S."/>
            <person name="Youssef N.H."/>
        </authorList>
    </citation>
    <scope>NUCLEOTIDE SEQUENCE</scope>
    <source>
        <strain evidence="10">Zod_Metabat.24</strain>
    </source>
</reference>
<dbReference type="Proteomes" id="UP000809273">
    <property type="component" value="Unassembled WGS sequence"/>
</dbReference>
<proteinExistence type="inferred from homology"/>
<dbReference type="GO" id="GO:0009055">
    <property type="term" value="F:electron transfer activity"/>
    <property type="evidence" value="ECO:0007669"/>
    <property type="project" value="InterPro"/>
</dbReference>
<dbReference type="SUPFAM" id="SSF56228">
    <property type="entry name" value="Aldehyde ferredoxin oxidoreductase, N-terminal domain"/>
    <property type="match status" value="1"/>
</dbReference>
<keyword evidence="7" id="KW-0411">Iron-sulfur</keyword>
<evidence type="ECO:0000256" key="5">
    <source>
        <dbReference type="ARBA" id="ARBA00023002"/>
    </source>
</evidence>
<evidence type="ECO:0000313" key="11">
    <source>
        <dbReference type="Proteomes" id="UP000809273"/>
    </source>
</evidence>
<dbReference type="Gene3D" id="1.10.599.10">
    <property type="entry name" value="Aldehyde Ferredoxin Oxidoreductase Protein, subunit A, domain 3"/>
    <property type="match status" value="1"/>
</dbReference>